<feature type="compositionally biased region" description="Basic and acidic residues" evidence="1">
    <location>
        <begin position="77"/>
        <end position="96"/>
    </location>
</feature>
<gene>
    <name evidence="2" type="ORF">QYE76_034853</name>
</gene>
<feature type="region of interest" description="Disordered" evidence="1">
    <location>
        <begin position="1"/>
        <end position="134"/>
    </location>
</feature>
<evidence type="ECO:0000313" key="2">
    <source>
        <dbReference type="EMBL" id="KAK1611180.1"/>
    </source>
</evidence>
<feature type="compositionally biased region" description="Acidic residues" evidence="1">
    <location>
        <begin position="40"/>
        <end position="51"/>
    </location>
</feature>
<sequence>MSYLSFSSDIEREGKPPGWRYWWDRVATPSSSSSLPTNSQEEDWEADGDHEEEGKTVADDDHEKEEEEEEEEAEEAAAAKKEARARAKAKTKEEAKAQPASTDDDEGAQKNDCHVGLSSSERIDSPSESVASSFFRPPTAAFNSIIPTCQIARRQLIVEEGARNQ</sequence>
<accession>A0AAD8VNG3</accession>
<feature type="compositionally biased region" description="Basic and acidic residues" evidence="1">
    <location>
        <begin position="52"/>
        <end position="61"/>
    </location>
</feature>
<protein>
    <submittedName>
        <fullName evidence="2">Uncharacterized protein</fullName>
    </submittedName>
</protein>
<dbReference type="EMBL" id="JAUUTY010000007">
    <property type="protein sequence ID" value="KAK1611180.1"/>
    <property type="molecule type" value="Genomic_DNA"/>
</dbReference>
<evidence type="ECO:0000256" key="1">
    <source>
        <dbReference type="SAM" id="MobiDB-lite"/>
    </source>
</evidence>
<proteinExistence type="predicted"/>
<organism evidence="2 3">
    <name type="scientific">Lolium multiflorum</name>
    <name type="common">Italian ryegrass</name>
    <name type="synonym">Lolium perenne subsp. multiflorum</name>
    <dbReference type="NCBI Taxonomy" id="4521"/>
    <lineage>
        <taxon>Eukaryota</taxon>
        <taxon>Viridiplantae</taxon>
        <taxon>Streptophyta</taxon>
        <taxon>Embryophyta</taxon>
        <taxon>Tracheophyta</taxon>
        <taxon>Spermatophyta</taxon>
        <taxon>Magnoliopsida</taxon>
        <taxon>Liliopsida</taxon>
        <taxon>Poales</taxon>
        <taxon>Poaceae</taxon>
        <taxon>BOP clade</taxon>
        <taxon>Pooideae</taxon>
        <taxon>Poodae</taxon>
        <taxon>Poeae</taxon>
        <taxon>Poeae Chloroplast Group 2 (Poeae type)</taxon>
        <taxon>Loliodinae</taxon>
        <taxon>Loliinae</taxon>
        <taxon>Lolium</taxon>
    </lineage>
</organism>
<feature type="compositionally biased region" description="Acidic residues" evidence="1">
    <location>
        <begin position="62"/>
        <end position="75"/>
    </location>
</feature>
<dbReference type="AlphaFoldDB" id="A0AAD8VNG3"/>
<keyword evidence="3" id="KW-1185">Reference proteome</keyword>
<dbReference type="Proteomes" id="UP001231189">
    <property type="component" value="Unassembled WGS sequence"/>
</dbReference>
<name>A0AAD8VNG3_LOLMU</name>
<comment type="caution">
    <text evidence="2">The sequence shown here is derived from an EMBL/GenBank/DDBJ whole genome shotgun (WGS) entry which is preliminary data.</text>
</comment>
<evidence type="ECO:0000313" key="3">
    <source>
        <dbReference type="Proteomes" id="UP001231189"/>
    </source>
</evidence>
<reference evidence="2" key="1">
    <citation type="submission" date="2023-07" db="EMBL/GenBank/DDBJ databases">
        <title>A chromosome-level genome assembly of Lolium multiflorum.</title>
        <authorList>
            <person name="Chen Y."/>
            <person name="Copetti D."/>
            <person name="Kolliker R."/>
            <person name="Studer B."/>
        </authorList>
    </citation>
    <scope>NUCLEOTIDE SEQUENCE</scope>
    <source>
        <strain evidence="2">02402/16</strain>
        <tissue evidence="2">Leaf</tissue>
    </source>
</reference>